<reference evidence="1 3" key="1">
    <citation type="journal article" date="2011" name="Nature">
        <title>The Medicago genome provides insight into the evolution of rhizobial symbioses.</title>
        <authorList>
            <person name="Young N.D."/>
            <person name="Debelle F."/>
            <person name="Oldroyd G.E."/>
            <person name="Geurts R."/>
            <person name="Cannon S.B."/>
            <person name="Udvardi M.K."/>
            <person name="Benedito V.A."/>
            <person name="Mayer K.F."/>
            <person name="Gouzy J."/>
            <person name="Schoof H."/>
            <person name="Van de Peer Y."/>
            <person name="Proost S."/>
            <person name="Cook D.R."/>
            <person name="Meyers B.C."/>
            <person name="Spannagl M."/>
            <person name="Cheung F."/>
            <person name="De Mita S."/>
            <person name="Krishnakumar V."/>
            <person name="Gundlach H."/>
            <person name="Zhou S."/>
            <person name="Mudge J."/>
            <person name="Bharti A.K."/>
            <person name="Murray J.D."/>
            <person name="Naoumkina M.A."/>
            <person name="Rosen B."/>
            <person name="Silverstein K.A."/>
            <person name="Tang H."/>
            <person name="Rombauts S."/>
            <person name="Zhao P.X."/>
            <person name="Zhou P."/>
            <person name="Barbe V."/>
            <person name="Bardou P."/>
            <person name="Bechner M."/>
            <person name="Bellec A."/>
            <person name="Berger A."/>
            <person name="Berges H."/>
            <person name="Bidwell S."/>
            <person name="Bisseling T."/>
            <person name="Choisne N."/>
            <person name="Couloux A."/>
            <person name="Denny R."/>
            <person name="Deshpande S."/>
            <person name="Dai X."/>
            <person name="Doyle J.J."/>
            <person name="Dudez A.M."/>
            <person name="Farmer A.D."/>
            <person name="Fouteau S."/>
            <person name="Franken C."/>
            <person name="Gibelin C."/>
            <person name="Gish J."/>
            <person name="Goldstein S."/>
            <person name="Gonzalez A.J."/>
            <person name="Green P.J."/>
            <person name="Hallab A."/>
            <person name="Hartog M."/>
            <person name="Hua A."/>
            <person name="Humphray S.J."/>
            <person name="Jeong D.H."/>
            <person name="Jing Y."/>
            <person name="Jocker A."/>
            <person name="Kenton S.M."/>
            <person name="Kim D.J."/>
            <person name="Klee K."/>
            <person name="Lai H."/>
            <person name="Lang C."/>
            <person name="Lin S."/>
            <person name="Macmil S.L."/>
            <person name="Magdelenat G."/>
            <person name="Matthews L."/>
            <person name="McCorrison J."/>
            <person name="Monaghan E.L."/>
            <person name="Mun J.H."/>
            <person name="Najar F.Z."/>
            <person name="Nicholson C."/>
            <person name="Noirot C."/>
            <person name="O'Bleness M."/>
            <person name="Paule C.R."/>
            <person name="Poulain J."/>
            <person name="Prion F."/>
            <person name="Qin B."/>
            <person name="Qu C."/>
            <person name="Retzel E.F."/>
            <person name="Riddle C."/>
            <person name="Sallet E."/>
            <person name="Samain S."/>
            <person name="Samson N."/>
            <person name="Sanders I."/>
            <person name="Saurat O."/>
            <person name="Scarpelli C."/>
            <person name="Schiex T."/>
            <person name="Segurens B."/>
            <person name="Severin A.J."/>
            <person name="Sherrier D.J."/>
            <person name="Shi R."/>
            <person name="Sims S."/>
            <person name="Singer S.R."/>
            <person name="Sinharoy S."/>
            <person name="Sterck L."/>
            <person name="Viollet A."/>
            <person name="Wang B.B."/>
            <person name="Wang K."/>
            <person name="Wang M."/>
            <person name="Wang X."/>
            <person name="Warfsmann J."/>
            <person name="Weissenbach J."/>
            <person name="White D.D."/>
            <person name="White J.D."/>
            <person name="Wiley G.B."/>
            <person name="Wincker P."/>
            <person name="Xing Y."/>
            <person name="Yang L."/>
            <person name="Yao Z."/>
            <person name="Ying F."/>
            <person name="Zhai J."/>
            <person name="Zhou L."/>
            <person name="Zuber A."/>
            <person name="Denarie J."/>
            <person name="Dixon R.A."/>
            <person name="May G.D."/>
            <person name="Schwartz D.C."/>
            <person name="Rogers J."/>
            <person name="Quetier F."/>
            <person name="Town C.D."/>
            <person name="Roe B.A."/>
        </authorList>
    </citation>
    <scope>NUCLEOTIDE SEQUENCE [LARGE SCALE GENOMIC DNA]</scope>
    <source>
        <strain evidence="1">A17</strain>
        <strain evidence="2 3">cv. Jemalong A17</strain>
    </source>
</reference>
<gene>
    <name evidence="1" type="ordered locus">MTR_7g033160</name>
</gene>
<sequence length="85" mass="9722">MHTRYVATQEKHARLIVQEEAFWNQRGKIHWLKEGDMNTKFFQTSAIARGKVKKDSKLHSDDGRTAMSNEDMCIVATICCECGCS</sequence>
<accession>A0A072TY25</accession>
<evidence type="ECO:0000313" key="1">
    <source>
        <dbReference type="EMBL" id="KEH22101.1"/>
    </source>
</evidence>
<organism evidence="1 3">
    <name type="scientific">Medicago truncatula</name>
    <name type="common">Barrel medic</name>
    <name type="synonym">Medicago tribuloides</name>
    <dbReference type="NCBI Taxonomy" id="3880"/>
    <lineage>
        <taxon>Eukaryota</taxon>
        <taxon>Viridiplantae</taxon>
        <taxon>Streptophyta</taxon>
        <taxon>Embryophyta</taxon>
        <taxon>Tracheophyta</taxon>
        <taxon>Spermatophyta</taxon>
        <taxon>Magnoliopsida</taxon>
        <taxon>eudicotyledons</taxon>
        <taxon>Gunneridae</taxon>
        <taxon>Pentapetalae</taxon>
        <taxon>rosids</taxon>
        <taxon>fabids</taxon>
        <taxon>Fabales</taxon>
        <taxon>Fabaceae</taxon>
        <taxon>Papilionoideae</taxon>
        <taxon>50 kb inversion clade</taxon>
        <taxon>NPAAA clade</taxon>
        <taxon>Hologalegina</taxon>
        <taxon>IRL clade</taxon>
        <taxon>Trifolieae</taxon>
        <taxon>Medicago</taxon>
    </lineage>
</organism>
<dbReference type="EMBL" id="CM001223">
    <property type="protein sequence ID" value="KEH22101.1"/>
    <property type="molecule type" value="Genomic_DNA"/>
</dbReference>
<dbReference type="EnsemblPlants" id="KEH22101">
    <property type="protein sequence ID" value="KEH22101"/>
    <property type="gene ID" value="MTR_7g033160"/>
</dbReference>
<reference evidence="1 3" key="2">
    <citation type="journal article" date="2014" name="BMC Genomics">
        <title>An improved genome release (version Mt4.0) for the model legume Medicago truncatula.</title>
        <authorList>
            <person name="Tang H."/>
            <person name="Krishnakumar V."/>
            <person name="Bidwell S."/>
            <person name="Rosen B."/>
            <person name="Chan A."/>
            <person name="Zhou S."/>
            <person name="Gentzbittel L."/>
            <person name="Childs K.L."/>
            <person name="Yandell M."/>
            <person name="Gundlach H."/>
            <person name="Mayer K.F."/>
            <person name="Schwartz D.C."/>
            <person name="Town C.D."/>
        </authorList>
    </citation>
    <scope>GENOME REANNOTATION</scope>
    <source>
        <strain evidence="1">A17</strain>
        <strain evidence="2 3">cv. Jemalong A17</strain>
    </source>
</reference>
<dbReference type="HOGENOM" id="CLU_2516083_0_0_1"/>
<dbReference type="Proteomes" id="UP000002051">
    <property type="component" value="Unassembled WGS sequence"/>
</dbReference>
<evidence type="ECO:0000313" key="2">
    <source>
        <dbReference type="EnsemblPlants" id="KEH22101"/>
    </source>
</evidence>
<evidence type="ECO:0000313" key="3">
    <source>
        <dbReference type="Proteomes" id="UP000002051"/>
    </source>
</evidence>
<keyword evidence="3" id="KW-1185">Reference proteome</keyword>
<proteinExistence type="predicted"/>
<name>A0A072TY25_MEDTR</name>
<reference evidence="2" key="3">
    <citation type="submission" date="2015-04" db="UniProtKB">
        <authorList>
            <consortium name="EnsemblPlants"/>
        </authorList>
    </citation>
    <scope>IDENTIFICATION</scope>
    <source>
        <strain evidence="2">cv. Jemalong A17</strain>
    </source>
</reference>
<dbReference type="AlphaFoldDB" id="A0A072TY25"/>
<protein>
    <submittedName>
        <fullName evidence="1 2">Uncharacterized protein</fullName>
    </submittedName>
</protein>